<accession>A0A9Q0RWN3</accession>
<proteinExistence type="predicted"/>
<dbReference type="EMBL" id="WJQU01000003">
    <property type="protein sequence ID" value="KAJ6636945.1"/>
    <property type="molecule type" value="Genomic_DNA"/>
</dbReference>
<evidence type="ECO:0000313" key="3">
    <source>
        <dbReference type="EMBL" id="KAJ6636945.1"/>
    </source>
</evidence>
<dbReference type="AlphaFoldDB" id="A0A9Q0RWN3"/>
<keyword evidence="4" id="KW-1185">Reference proteome</keyword>
<feature type="signal peptide" evidence="2">
    <location>
        <begin position="1"/>
        <end position="27"/>
    </location>
</feature>
<gene>
    <name evidence="3" type="ORF">Bhyg_09671</name>
</gene>
<feature type="region of interest" description="Disordered" evidence="1">
    <location>
        <begin position="94"/>
        <end position="115"/>
    </location>
</feature>
<comment type="caution">
    <text evidence="3">The sequence shown here is derived from an EMBL/GenBank/DDBJ whole genome shotgun (WGS) entry which is preliminary data.</text>
</comment>
<evidence type="ECO:0000313" key="4">
    <source>
        <dbReference type="Proteomes" id="UP001151699"/>
    </source>
</evidence>
<evidence type="ECO:0000256" key="2">
    <source>
        <dbReference type="SAM" id="SignalP"/>
    </source>
</evidence>
<evidence type="ECO:0000256" key="1">
    <source>
        <dbReference type="SAM" id="MobiDB-lite"/>
    </source>
</evidence>
<name>A0A9Q0RWN3_9DIPT</name>
<reference evidence="3" key="1">
    <citation type="submission" date="2022-07" db="EMBL/GenBank/DDBJ databases">
        <authorList>
            <person name="Trinca V."/>
            <person name="Uliana J.V.C."/>
            <person name="Torres T.T."/>
            <person name="Ward R.J."/>
            <person name="Monesi N."/>
        </authorList>
    </citation>
    <scope>NUCLEOTIDE SEQUENCE</scope>
    <source>
        <strain evidence="3">HSMRA1968</strain>
        <tissue evidence="3">Whole embryos</tissue>
    </source>
</reference>
<dbReference type="Proteomes" id="UP001151699">
    <property type="component" value="Chromosome X"/>
</dbReference>
<sequence>MLQNKCNLLHNNWNILILLIILPCGMSHKENQMDPVDSYYIHHQKLANRMKNYIARLPFDDADQGNFHKISKQSDGKFNNQPILHNFNKVQQRHQTPHMSDDKFMNRQLSHKHWG</sequence>
<feature type="chain" id="PRO_5040128972" evidence="2">
    <location>
        <begin position="28"/>
        <end position="115"/>
    </location>
</feature>
<keyword evidence="2" id="KW-0732">Signal</keyword>
<organism evidence="3 4">
    <name type="scientific">Pseudolycoriella hygida</name>
    <dbReference type="NCBI Taxonomy" id="35572"/>
    <lineage>
        <taxon>Eukaryota</taxon>
        <taxon>Metazoa</taxon>
        <taxon>Ecdysozoa</taxon>
        <taxon>Arthropoda</taxon>
        <taxon>Hexapoda</taxon>
        <taxon>Insecta</taxon>
        <taxon>Pterygota</taxon>
        <taxon>Neoptera</taxon>
        <taxon>Endopterygota</taxon>
        <taxon>Diptera</taxon>
        <taxon>Nematocera</taxon>
        <taxon>Sciaroidea</taxon>
        <taxon>Sciaridae</taxon>
        <taxon>Pseudolycoriella</taxon>
    </lineage>
</organism>
<protein>
    <submittedName>
        <fullName evidence="3">Uncharacterized protein</fullName>
    </submittedName>
</protein>